<gene>
    <name evidence="1" type="ORF">E3T47_15605</name>
</gene>
<evidence type="ECO:0000313" key="1">
    <source>
        <dbReference type="EMBL" id="TFD63087.1"/>
    </source>
</evidence>
<reference evidence="1 2" key="1">
    <citation type="submission" date="2019-03" db="EMBL/GenBank/DDBJ databases">
        <title>Genomics of glacier-inhabiting Cryobacterium strains.</title>
        <authorList>
            <person name="Liu Q."/>
            <person name="Xin Y.-H."/>
        </authorList>
    </citation>
    <scope>NUCLEOTIDE SEQUENCE [LARGE SCALE GENOMIC DNA]</scope>
    <source>
        <strain evidence="1 2">Sr36</strain>
    </source>
</reference>
<protein>
    <submittedName>
        <fullName evidence="1">Uncharacterized protein</fullName>
    </submittedName>
</protein>
<dbReference type="Proteomes" id="UP000298154">
    <property type="component" value="Unassembled WGS sequence"/>
</dbReference>
<sequence length="143" mass="15504">MSKRSIVITTITLAAAVIVAGLWVTAGDPLRGIQELVAPRSTMTVEDVFNGFEGQPDLPVTNPQDITAEACSDEVRCSQAVRADQITVYQFEDRDDAEGFTAALGDNGYQSDWIVLEYQGAKYDTDSAESSYATVVDATWISE</sequence>
<organism evidence="1 2">
    <name type="scientific">Cryobacterium ruanii</name>
    <dbReference type="NCBI Taxonomy" id="1259197"/>
    <lineage>
        <taxon>Bacteria</taxon>
        <taxon>Bacillati</taxon>
        <taxon>Actinomycetota</taxon>
        <taxon>Actinomycetes</taxon>
        <taxon>Micrococcales</taxon>
        <taxon>Microbacteriaceae</taxon>
        <taxon>Cryobacterium</taxon>
    </lineage>
</organism>
<dbReference type="OrthoDB" id="5114594at2"/>
<dbReference type="AlphaFoldDB" id="A0A4R9AL14"/>
<keyword evidence="2" id="KW-1185">Reference proteome</keyword>
<proteinExistence type="predicted"/>
<comment type="caution">
    <text evidence="1">The sequence shown here is derived from an EMBL/GenBank/DDBJ whole genome shotgun (WGS) entry which is preliminary data.</text>
</comment>
<dbReference type="EMBL" id="SOHK01000024">
    <property type="protein sequence ID" value="TFD63087.1"/>
    <property type="molecule type" value="Genomic_DNA"/>
</dbReference>
<dbReference type="RefSeq" id="WP_134556949.1">
    <property type="nucleotide sequence ID" value="NZ_SOHK01000024.1"/>
</dbReference>
<accession>A0A4R9AL14</accession>
<evidence type="ECO:0000313" key="2">
    <source>
        <dbReference type="Proteomes" id="UP000298154"/>
    </source>
</evidence>
<name>A0A4R9AL14_9MICO</name>